<organism evidence="4 5">
    <name type="scientific">Candidatus Sodalis endolongispinus</name>
    <dbReference type="NCBI Taxonomy" id="2812662"/>
    <lineage>
        <taxon>Bacteria</taxon>
        <taxon>Pseudomonadati</taxon>
        <taxon>Pseudomonadota</taxon>
        <taxon>Gammaproteobacteria</taxon>
        <taxon>Enterobacterales</taxon>
        <taxon>Bruguierivoracaceae</taxon>
        <taxon>Sodalis</taxon>
    </lineage>
</organism>
<feature type="domain" description="Fumarylacetoacetase-like C-terminal" evidence="3">
    <location>
        <begin position="7"/>
        <end position="63"/>
    </location>
</feature>
<dbReference type="Gene3D" id="3.90.850.10">
    <property type="entry name" value="Fumarylacetoacetase-like, C-terminal domain"/>
    <property type="match status" value="1"/>
</dbReference>
<reference evidence="4 5" key="1">
    <citation type="journal article" date="2021" name="Genome Biol. Evol.">
        <title>The evolution of interdependence in a four-way mealybug symbiosis.</title>
        <authorList>
            <person name="Garber A.I."/>
            <person name="Kupper M."/>
            <person name="Laetsch D.R."/>
            <person name="Weldon S.R."/>
            <person name="Ladinsky M.S."/>
            <person name="Bjorkman P.J."/>
            <person name="McCutcheon J.P."/>
        </authorList>
    </citation>
    <scope>NUCLEOTIDE SEQUENCE [LARGE SCALE GENOMIC DNA]</scope>
    <source>
        <strain evidence="4">SOD</strain>
    </source>
</reference>
<evidence type="ECO:0000256" key="1">
    <source>
        <dbReference type="ARBA" id="ARBA00010211"/>
    </source>
</evidence>
<dbReference type="PANTHER" id="PTHR42796:SF4">
    <property type="entry name" value="FUMARYLACETOACETATE HYDROLASE DOMAIN-CONTAINING PROTEIN 2A"/>
    <property type="match status" value="1"/>
</dbReference>
<dbReference type="SUPFAM" id="SSF56529">
    <property type="entry name" value="FAH"/>
    <property type="match status" value="1"/>
</dbReference>
<dbReference type="Pfam" id="PF01557">
    <property type="entry name" value="FAA_hydrolase"/>
    <property type="match status" value="1"/>
</dbReference>
<protein>
    <submittedName>
        <fullName evidence="4">Fumarylacetoacetate hydrolase family protein</fullName>
    </submittedName>
</protein>
<gene>
    <name evidence="4" type="ORF">JZM24_17595</name>
</gene>
<dbReference type="InterPro" id="IPR011234">
    <property type="entry name" value="Fumarylacetoacetase-like_C"/>
</dbReference>
<evidence type="ECO:0000313" key="5">
    <source>
        <dbReference type="Proteomes" id="UP000811282"/>
    </source>
</evidence>
<evidence type="ECO:0000256" key="2">
    <source>
        <dbReference type="ARBA" id="ARBA00022723"/>
    </source>
</evidence>
<dbReference type="GO" id="GO:0016787">
    <property type="term" value="F:hydrolase activity"/>
    <property type="evidence" value="ECO:0007669"/>
    <property type="project" value="UniProtKB-KW"/>
</dbReference>
<dbReference type="InterPro" id="IPR051121">
    <property type="entry name" value="FAH"/>
</dbReference>
<evidence type="ECO:0000313" key="4">
    <source>
        <dbReference type="EMBL" id="MBT9433448.1"/>
    </source>
</evidence>
<dbReference type="EMBL" id="JAFJYC010000003">
    <property type="protein sequence ID" value="MBT9433448.1"/>
    <property type="molecule type" value="Genomic_DNA"/>
</dbReference>
<proteinExistence type="inferred from homology"/>
<keyword evidence="5" id="KW-1185">Reference proteome</keyword>
<keyword evidence="2" id="KW-0479">Metal-binding</keyword>
<sequence length="64" mass="7008">MQNVTSQFMAGSTSVGFATLGPWLVPRDTIADSNALRAQTRVNGALRQNGNTRDMIVTCRQLIR</sequence>
<name>A0ABS5YEN2_9GAMM</name>
<dbReference type="InterPro" id="IPR036663">
    <property type="entry name" value="Fumarylacetoacetase_C_sf"/>
</dbReference>
<comment type="similarity">
    <text evidence="1">Belongs to the FAH family.</text>
</comment>
<accession>A0ABS5YEN2</accession>
<dbReference type="Proteomes" id="UP000811282">
    <property type="component" value="Unassembled WGS sequence"/>
</dbReference>
<keyword evidence="4" id="KW-0378">Hydrolase</keyword>
<evidence type="ECO:0000259" key="3">
    <source>
        <dbReference type="Pfam" id="PF01557"/>
    </source>
</evidence>
<dbReference type="PANTHER" id="PTHR42796">
    <property type="entry name" value="FUMARYLACETOACETATE HYDROLASE DOMAIN-CONTAINING PROTEIN 2A-RELATED"/>
    <property type="match status" value="1"/>
</dbReference>
<comment type="caution">
    <text evidence="4">The sequence shown here is derived from an EMBL/GenBank/DDBJ whole genome shotgun (WGS) entry which is preliminary data.</text>
</comment>